<accession>A0A9N9BJD1</accession>
<dbReference type="GO" id="GO:0005789">
    <property type="term" value="C:endoplasmic reticulum membrane"/>
    <property type="evidence" value="ECO:0007669"/>
    <property type="project" value="TreeGrafter"/>
</dbReference>
<dbReference type="InterPro" id="IPR011009">
    <property type="entry name" value="Kinase-like_dom_sf"/>
</dbReference>
<dbReference type="Pfam" id="PF08238">
    <property type="entry name" value="Sel1"/>
    <property type="match status" value="3"/>
</dbReference>
<comment type="similarity">
    <text evidence="1">Belongs to the sel-1 family.</text>
</comment>
<dbReference type="SUPFAM" id="SSF56112">
    <property type="entry name" value="Protein kinase-like (PK-like)"/>
    <property type="match status" value="1"/>
</dbReference>
<dbReference type="InterPro" id="IPR011990">
    <property type="entry name" value="TPR-like_helical_dom_sf"/>
</dbReference>
<keyword evidence="3" id="KW-1185">Reference proteome</keyword>
<dbReference type="PANTHER" id="PTHR11102:SF147">
    <property type="entry name" value="SEL1L ADAPTOR SUBUNIT OF ERAD E3 UBIQUITIN LIGASE"/>
    <property type="match status" value="1"/>
</dbReference>
<dbReference type="InterPro" id="IPR059179">
    <property type="entry name" value="MLKL-like_MCAfunc"/>
</dbReference>
<dbReference type="GO" id="GO:0007166">
    <property type="term" value="P:cell surface receptor signaling pathway"/>
    <property type="evidence" value="ECO:0007669"/>
    <property type="project" value="InterPro"/>
</dbReference>
<dbReference type="PANTHER" id="PTHR11102">
    <property type="entry name" value="SEL-1-LIKE PROTEIN"/>
    <property type="match status" value="1"/>
</dbReference>
<evidence type="ECO:0000313" key="2">
    <source>
        <dbReference type="EMBL" id="CAG8565970.1"/>
    </source>
</evidence>
<dbReference type="Gene3D" id="1.25.40.10">
    <property type="entry name" value="Tetratricopeptide repeat domain"/>
    <property type="match status" value="1"/>
</dbReference>
<proteinExistence type="inferred from homology"/>
<dbReference type="CDD" id="cd21037">
    <property type="entry name" value="MLKL_NTD"/>
    <property type="match status" value="1"/>
</dbReference>
<dbReference type="InterPro" id="IPR006597">
    <property type="entry name" value="Sel1-like"/>
</dbReference>
<evidence type="ECO:0000256" key="1">
    <source>
        <dbReference type="ARBA" id="ARBA00038101"/>
    </source>
</evidence>
<dbReference type="SUPFAM" id="SSF81901">
    <property type="entry name" value="HCP-like"/>
    <property type="match status" value="1"/>
</dbReference>
<organism evidence="2 3">
    <name type="scientific">Funneliformis mosseae</name>
    <name type="common">Endomycorrhizal fungus</name>
    <name type="synonym">Glomus mosseae</name>
    <dbReference type="NCBI Taxonomy" id="27381"/>
    <lineage>
        <taxon>Eukaryota</taxon>
        <taxon>Fungi</taxon>
        <taxon>Fungi incertae sedis</taxon>
        <taxon>Mucoromycota</taxon>
        <taxon>Glomeromycotina</taxon>
        <taxon>Glomeromycetes</taxon>
        <taxon>Glomerales</taxon>
        <taxon>Glomeraceae</taxon>
        <taxon>Funneliformis</taxon>
    </lineage>
</organism>
<dbReference type="GO" id="GO:0036503">
    <property type="term" value="P:ERAD pathway"/>
    <property type="evidence" value="ECO:0007669"/>
    <property type="project" value="TreeGrafter"/>
</dbReference>
<protein>
    <submittedName>
        <fullName evidence="2">9364_t:CDS:1</fullName>
    </submittedName>
</protein>
<name>A0A9N9BJD1_FUNMO</name>
<evidence type="ECO:0000313" key="3">
    <source>
        <dbReference type="Proteomes" id="UP000789375"/>
    </source>
</evidence>
<dbReference type="EMBL" id="CAJVPP010001637">
    <property type="protein sequence ID" value="CAG8565970.1"/>
    <property type="molecule type" value="Genomic_DNA"/>
</dbReference>
<dbReference type="Proteomes" id="UP000789375">
    <property type="component" value="Unassembled WGS sequence"/>
</dbReference>
<dbReference type="Gene3D" id="1.10.510.10">
    <property type="entry name" value="Transferase(Phosphotransferase) domain 1"/>
    <property type="match status" value="1"/>
</dbReference>
<dbReference type="AlphaFoldDB" id="A0A9N9BJD1"/>
<dbReference type="Gene3D" id="1.20.930.20">
    <property type="entry name" value="Adaptor protein Cbl, N-terminal domain"/>
    <property type="match status" value="1"/>
</dbReference>
<dbReference type="SMART" id="SM00671">
    <property type="entry name" value="SEL1"/>
    <property type="match status" value="3"/>
</dbReference>
<dbReference type="InterPro" id="IPR036537">
    <property type="entry name" value="Adaptor_Cbl_N_dom_sf"/>
</dbReference>
<comment type="caution">
    <text evidence="2">The sequence shown here is derived from an EMBL/GenBank/DDBJ whole genome shotgun (WGS) entry which is preliminary data.</text>
</comment>
<reference evidence="2" key="1">
    <citation type="submission" date="2021-06" db="EMBL/GenBank/DDBJ databases">
        <authorList>
            <person name="Kallberg Y."/>
            <person name="Tangrot J."/>
            <person name="Rosling A."/>
        </authorList>
    </citation>
    <scope>NUCLEOTIDE SEQUENCE</scope>
    <source>
        <strain evidence="2">87-6 pot B 2015</strain>
    </source>
</reference>
<sequence length="584" mass="67307">MKNLCLENTENTLDACQNTISFTNNLIPIASALASDAADVAQNFALFAPLINSFLELGKEIIKLYEKAEHNKNLCSFLLQRCNCAVSAIKDLDIRKTEHANFFSKQENLELFTLFIKCMKRIKKFIADVSQLSKLKKYILANNIEDTFTKLVEEFEGCMNSFNFSFTMQSREELITIKDEIKQLRNLLLNINGSTSNDKQSHDEFFKGVDAVTGKNKEFQKQNRHTDANSSDLITCIDKDEPLLDGSNYLQTGNFHSKKIEERISKNDFQRVSFKEFSNNSSSSVLDQNISHNIENVRYMAPEKLLIDESENNITQGERANNDMKRKKVPYDSKCEIYSVGALLWEIAELKKPHSDLSKSEMLVSIRKRVRDKYPMEQEPQWRPTIFLICRTLSDLNEKYSIPNSPLPNSKDDEDLTIDNHPISQPTRILSVEKAIQEHKSNNGNKQLAWQSFKHHSETNIDAKYWVGYYYYYGEIPELQQMDPQERNRMALEIFRETADKGNPSAQLRYGMYLWQNGNYSEAFKYLEKSAESGNSTAMYNIGSAYWNGNFVEQNKLKGASYLIEAAKKNQPKAIDMCRINQIN</sequence>
<gene>
    <name evidence="2" type="ORF">FMOSSE_LOCUS7206</name>
</gene>
<dbReference type="InterPro" id="IPR050767">
    <property type="entry name" value="Sel1_AlgK"/>
</dbReference>